<name>A0ABV9KIF4_9RHOB</name>
<accession>A0ABV9KIF4</accession>
<feature type="region of interest" description="Disordered" evidence="1">
    <location>
        <begin position="1"/>
        <end position="22"/>
    </location>
</feature>
<protein>
    <submittedName>
        <fullName evidence="2">Peptidoglycan-binding domain-containing protein</fullName>
    </submittedName>
</protein>
<evidence type="ECO:0000256" key="1">
    <source>
        <dbReference type="SAM" id="MobiDB-lite"/>
    </source>
</evidence>
<evidence type="ECO:0000313" key="2">
    <source>
        <dbReference type="EMBL" id="MFC4669940.1"/>
    </source>
</evidence>
<organism evidence="2 3">
    <name type="scientific">Seohaeicola nanhaiensis</name>
    <dbReference type="NCBI Taxonomy" id="1387282"/>
    <lineage>
        <taxon>Bacteria</taxon>
        <taxon>Pseudomonadati</taxon>
        <taxon>Pseudomonadota</taxon>
        <taxon>Alphaproteobacteria</taxon>
        <taxon>Rhodobacterales</taxon>
        <taxon>Roseobacteraceae</taxon>
        <taxon>Seohaeicola</taxon>
    </lineage>
</organism>
<evidence type="ECO:0000313" key="3">
    <source>
        <dbReference type="Proteomes" id="UP001595973"/>
    </source>
</evidence>
<sequence length="536" mass="57601">MAYSISAAVGDSKSKSPKPANKKKDVELVQLMLLANGYPLPITGSVDSATLNCITAFQRKGGKIKQPDGVIQPGDATWKAGLPKLTRRAKELESFEAYEVVENGKKKLITVQEFIRIEEETKSRILRRARSMSCDAENIYDLIREMHSAADGSQGYVNAFVSLGIRMAKNIEIPSDSAALDAKAAADLIIAYADRSKPDWAKVNAQHKKAVELLNKAKKEWAAYEKKFVSGAEAGLMGATITRDVSFAVLEVLATGYLVTTRGMPLTQANALAAAGCEGLKTGAGEVGEYAANDTFDPKGSARRIIGNTAIAGAAALVGGKLTGPVMKKIAGKLGEQFARRVSARAANYAWPFVEKVIDSQVGQALIENATKETIKLFQKPISEGKMPSEQDIVNGAINVLTGSFFKCAPVKAFADFDANWPKKALFELSDSYARPAVKAIKLQMVKHYPTDAVNALISKGGKDIINEVSTKLLESATTIGMQAAYGGATGTETKEADFRKRAAAAVQTDARLGREFEAAVLAEAERRLKKMEKAR</sequence>
<reference evidence="3" key="1">
    <citation type="journal article" date="2019" name="Int. J. Syst. Evol. Microbiol.">
        <title>The Global Catalogue of Microorganisms (GCM) 10K type strain sequencing project: providing services to taxonomists for standard genome sequencing and annotation.</title>
        <authorList>
            <consortium name="The Broad Institute Genomics Platform"/>
            <consortium name="The Broad Institute Genome Sequencing Center for Infectious Disease"/>
            <person name="Wu L."/>
            <person name="Ma J."/>
        </authorList>
    </citation>
    <scope>NUCLEOTIDE SEQUENCE [LARGE SCALE GENOMIC DNA]</scope>
    <source>
        <strain evidence="3">CGMCC 4.7283</strain>
    </source>
</reference>
<comment type="caution">
    <text evidence="2">The sequence shown here is derived from an EMBL/GenBank/DDBJ whole genome shotgun (WGS) entry which is preliminary data.</text>
</comment>
<dbReference type="InterPro" id="IPR036365">
    <property type="entry name" value="PGBD-like_sf"/>
</dbReference>
<gene>
    <name evidence="2" type="ORF">ACFO5X_15355</name>
</gene>
<proteinExistence type="predicted"/>
<keyword evidence="3" id="KW-1185">Reference proteome</keyword>
<dbReference type="InterPro" id="IPR036366">
    <property type="entry name" value="PGBDSf"/>
</dbReference>
<dbReference type="RefSeq" id="WP_380718427.1">
    <property type="nucleotide sequence ID" value="NZ_JBHSGI010000024.1"/>
</dbReference>
<dbReference type="Gene3D" id="1.10.101.10">
    <property type="entry name" value="PGBD-like superfamily/PGBD"/>
    <property type="match status" value="1"/>
</dbReference>
<dbReference type="EMBL" id="JBHSGI010000024">
    <property type="protein sequence ID" value="MFC4669940.1"/>
    <property type="molecule type" value="Genomic_DNA"/>
</dbReference>
<dbReference type="Proteomes" id="UP001595973">
    <property type="component" value="Unassembled WGS sequence"/>
</dbReference>
<dbReference type="SUPFAM" id="SSF47090">
    <property type="entry name" value="PGBD-like"/>
    <property type="match status" value="1"/>
</dbReference>